<evidence type="ECO:0000313" key="1">
    <source>
        <dbReference type="EMBL" id="TDU87599.1"/>
    </source>
</evidence>
<name>A0A4R7T7J5_9ACTN</name>
<comment type="caution">
    <text evidence="1">The sequence shown here is derived from an EMBL/GenBank/DDBJ whole genome shotgun (WGS) entry which is preliminary data.</text>
</comment>
<reference evidence="1 2" key="1">
    <citation type="submission" date="2019-03" db="EMBL/GenBank/DDBJ databases">
        <title>Genomic Encyclopedia of Type Strains, Phase III (KMG-III): the genomes of soil and plant-associated and newly described type strains.</title>
        <authorList>
            <person name="Whitman W."/>
        </authorList>
    </citation>
    <scope>NUCLEOTIDE SEQUENCE [LARGE SCALE GENOMIC DNA]</scope>
    <source>
        <strain evidence="1 2">VKM Ac-2575</strain>
    </source>
</reference>
<accession>A0A4R7T7J5</accession>
<proteinExistence type="predicted"/>
<organism evidence="1 2">
    <name type="scientific">Kribbella voronezhensis</name>
    <dbReference type="NCBI Taxonomy" id="2512212"/>
    <lineage>
        <taxon>Bacteria</taxon>
        <taxon>Bacillati</taxon>
        <taxon>Actinomycetota</taxon>
        <taxon>Actinomycetes</taxon>
        <taxon>Propionibacteriales</taxon>
        <taxon>Kribbellaceae</taxon>
        <taxon>Kribbella</taxon>
    </lineage>
</organism>
<sequence length="130" mass="14825">MRYACVWDAEAPVPQHGYGVRDEASREWVVQRLAGEAASWYAAVLNLRYDENGERPNSRAWYRSPAQHVERRITPTRFEVALLHMWVGEPDGIYGYVSLLERDPRGGGRWVPAAALRLLLPDEVTAFQAD</sequence>
<dbReference type="Proteomes" id="UP000295151">
    <property type="component" value="Unassembled WGS sequence"/>
</dbReference>
<dbReference type="EMBL" id="SOCE01000001">
    <property type="protein sequence ID" value="TDU87599.1"/>
    <property type="molecule type" value="Genomic_DNA"/>
</dbReference>
<gene>
    <name evidence="1" type="ORF">EV138_1123</name>
</gene>
<protein>
    <submittedName>
        <fullName evidence="1">Uncharacterized protein</fullName>
    </submittedName>
</protein>
<dbReference type="AlphaFoldDB" id="A0A4R7T7J5"/>
<keyword evidence="2" id="KW-1185">Reference proteome</keyword>
<evidence type="ECO:0000313" key="2">
    <source>
        <dbReference type="Proteomes" id="UP000295151"/>
    </source>
</evidence>